<sequence length="109" mass="12349">MGDSKGNCGVWVSLIRWLLKRELGFQEGDDGGKALVERKENKKEFDPLVPHHYIGGEAPMVDGDGIGESVYPSMNMSFYKFELSEPRSTSYYDVVNAYEVNDHEPRSDE</sequence>
<protein>
    <submittedName>
        <fullName evidence="1">Uncharacterized protein</fullName>
    </submittedName>
</protein>
<gene>
    <name evidence="1" type="ORF">FNV43_RR14858</name>
</gene>
<organism evidence="1 2">
    <name type="scientific">Rhamnella rubrinervis</name>
    <dbReference type="NCBI Taxonomy" id="2594499"/>
    <lineage>
        <taxon>Eukaryota</taxon>
        <taxon>Viridiplantae</taxon>
        <taxon>Streptophyta</taxon>
        <taxon>Embryophyta</taxon>
        <taxon>Tracheophyta</taxon>
        <taxon>Spermatophyta</taxon>
        <taxon>Magnoliopsida</taxon>
        <taxon>eudicotyledons</taxon>
        <taxon>Gunneridae</taxon>
        <taxon>Pentapetalae</taxon>
        <taxon>rosids</taxon>
        <taxon>fabids</taxon>
        <taxon>Rosales</taxon>
        <taxon>Rhamnaceae</taxon>
        <taxon>rhamnoid group</taxon>
        <taxon>Rhamneae</taxon>
        <taxon>Rhamnella</taxon>
    </lineage>
</organism>
<reference evidence="1" key="1">
    <citation type="submission" date="2020-03" db="EMBL/GenBank/DDBJ databases">
        <title>A high-quality chromosome-level genome assembly of a woody plant with both climbing and erect habits, Rhamnella rubrinervis.</title>
        <authorList>
            <person name="Lu Z."/>
            <person name="Yang Y."/>
            <person name="Zhu X."/>
            <person name="Sun Y."/>
        </authorList>
    </citation>
    <scope>NUCLEOTIDE SEQUENCE</scope>
    <source>
        <strain evidence="1">BYM</strain>
        <tissue evidence="1">Leaf</tissue>
    </source>
</reference>
<dbReference type="AlphaFoldDB" id="A0A8K0H3S2"/>
<dbReference type="Proteomes" id="UP000796880">
    <property type="component" value="Unassembled WGS sequence"/>
</dbReference>
<proteinExistence type="predicted"/>
<accession>A0A8K0H3S2</accession>
<evidence type="ECO:0000313" key="2">
    <source>
        <dbReference type="Proteomes" id="UP000796880"/>
    </source>
</evidence>
<comment type="caution">
    <text evidence="1">The sequence shown here is derived from an EMBL/GenBank/DDBJ whole genome shotgun (WGS) entry which is preliminary data.</text>
</comment>
<evidence type="ECO:0000313" key="1">
    <source>
        <dbReference type="EMBL" id="KAF3445165.1"/>
    </source>
</evidence>
<keyword evidence="2" id="KW-1185">Reference proteome</keyword>
<dbReference type="EMBL" id="VOIH02000006">
    <property type="protein sequence ID" value="KAF3445165.1"/>
    <property type="molecule type" value="Genomic_DNA"/>
</dbReference>
<name>A0A8K0H3S2_9ROSA</name>